<feature type="region of interest" description="Disordered" evidence="1">
    <location>
        <begin position="288"/>
        <end position="313"/>
    </location>
</feature>
<reference evidence="2 3" key="1">
    <citation type="submission" date="2024-02" db="EMBL/GenBank/DDBJ databases">
        <authorList>
            <consortium name="ELIXIR-Norway"/>
            <consortium name="Elixir Norway"/>
        </authorList>
    </citation>
    <scope>NUCLEOTIDE SEQUENCE [LARGE SCALE GENOMIC DNA]</scope>
</reference>
<feature type="compositionally biased region" description="Low complexity" evidence="1">
    <location>
        <begin position="297"/>
        <end position="312"/>
    </location>
</feature>
<sequence>MAYKSKVHQELTNALAELNHPETTANKEVKLLQTGLHQSTSQIHEMKLQLQLLRTQMQAASTPRAISSGKIAGKVLRNKSDKALAKKRRLDELEAKFKQLEKEVQALTQRLGLVLQSRQNMVQLGKENPLLVKDLENDKSRIEAKELEKENLRLALELEKENRRLAKELERENRKLSKELERDKLRPPTRKLDKTNLMLENEPETTTTSKKNNGYNQVDTEVHQELKNFGIVPTARGISDSTYSCARAVLEKQRAYRSSNSLRRKSTYNAAIQCSFGKSNDLMDHASEDAEENEFQSQYSSASSHKSSDNLSFQDELQVSRNLSCDEKVRRRINLTPTRIPTPQQTC</sequence>
<evidence type="ECO:0000313" key="3">
    <source>
        <dbReference type="Proteomes" id="UP001497444"/>
    </source>
</evidence>
<accession>A0ABP0WSC7</accession>
<organism evidence="2 3">
    <name type="scientific">Sphagnum jensenii</name>
    <dbReference type="NCBI Taxonomy" id="128206"/>
    <lineage>
        <taxon>Eukaryota</taxon>
        <taxon>Viridiplantae</taxon>
        <taxon>Streptophyta</taxon>
        <taxon>Embryophyta</taxon>
        <taxon>Bryophyta</taxon>
        <taxon>Sphagnophytina</taxon>
        <taxon>Sphagnopsida</taxon>
        <taxon>Sphagnales</taxon>
        <taxon>Sphagnaceae</taxon>
        <taxon>Sphagnum</taxon>
    </lineage>
</organism>
<gene>
    <name evidence="2" type="ORF">CSSPJE1EN1_LOCUS14184</name>
</gene>
<keyword evidence="3" id="KW-1185">Reference proteome</keyword>
<protein>
    <recommendedName>
        <fullName evidence="4">Lebercilin domain-containing protein</fullName>
    </recommendedName>
</protein>
<name>A0ABP0WSC7_9BRYO</name>
<proteinExistence type="predicted"/>
<evidence type="ECO:0008006" key="4">
    <source>
        <dbReference type="Google" id="ProtNLM"/>
    </source>
</evidence>
<dbReference type="Proteomes" id="UP001497444">
    <property type="component" value="Chromosome 2"/>
</dbReference>
<feature type="compositionally biased region" description="Basic and acidic residues" evidence="1">
    <location>
        <begin position="179"/>
        <end position="194"/>
    </location>
</feature>
<dbReference type="EMBL" id="OZ020097">
    <property type="protein sequence ID" value="CAK9268706.1"/>
    <property type="molecule type" value="Genomic_DNA"/>
</dbReference>
<evidence type="ECO:0000313" key="2">
    <source>
        <dbReference type="EMBL" id="CAK9268706.1"/>
    </source>
</evidence>
<feature type="compositionally biased region" description="Polar residues" evidence="1">
    <location>
        <begin position="204"/>
        <end position="214"/>
    </location>
</feature>
<evidence type="ECO:0000256" key="1">
    <source>
        <dbReference type="SAM" id="MobiDB-lite"/>
    </source>
</evidence>
<feature type="region of interest" description="Disordered" evidence="1">
    <location>
        <begin position="179"/>
        <end position="214"/>
    </location>
</feature>